<feature type="compositionally biased region" description="Gly residues" evidence="1">
    <location>
        <begin position="257"/>
        <end position="268"/>
    </location>
</feature>
<feature type="region of interest" description="Disordered" evidence="1">
    <location>
        <begin position="349"/>
        <end position="368"/>
    </location>
</feature>
<keyword evidence="3" id="KW-1185">Reference proteome</keyword>
<dbReference type="Proteomes" id="UP001233999">
    <property type="component" value="Unassembled WGS sequence"/>
</dbReference>
<dbReference type="EMBL" id="JASPKZ010003457">
    <property type="protein sequence ID" value="KAJ9593186.1"/>
    <property type="molecule type" value="Genomic_DNA"/>
</dbReference>
<evidence type="ECO:0000313" key="3">
    <source>
        <dbReference type="Proteomes" id="UP001233999"/>
    </source>
</evidence>
<dbReference type="AlphaFoldDB" id="A0AAD8EK58"/>
<feature type="compositionally biased region" description="Low complexity" evidence="1">
    <location>
        <begin position="269"/>
        <end position="300"/>
    </location>
</feature>
<organism evidence="2 3">
    <name type="scientific">Diploptera punctata</name>
    <name type="common">Pacific beetle cockroach</name>
    <dbReference type="NCBI Taxonomy" id="6984"/>
    <lineage>
        <taxon>Eukaryota</taxon>
        <taxon>Metazoa</taxon>
        <taxon>Ecdysozoa</taxon>
        <taxon>Arthropoda</taxon>
        <taxon>Hexapoda</taxon>
        <taxon>Insecta</taxon>
        <taxon>Pterygota</taxon>
        <taxon>Neoptera</taxon>
        <taxon>Polyneoptera</taxon>
        <taxon>Dictyoptera</taxon>
        <taxon>Blattodea</taxon>
        <taxon>Blaberoidea</taxon>
        <taxon>Blaberidae</taxon>
        <taxon>Diplopterinae</taxon>
        <taxon>Diploptera</taxon>
    </lineage>
</organism>
<accession>A0AAD8EK58</accession>
<name>A0AAD8EK58_DIPPU</name>
<sequence>TRKLDALLHTSADITCDSLESTTGKQQLKLEVTNKSAVHAATQDEPKREDCRSILRRRKHCAGAHGTDTLADIGGIELSQVFFPRESGEITNVVGSFLLYSHWRIHGTSVLPSGEQNIISIIYLTCQIKVLFTTIQGGAKKDLCPHTPSEMSIISDQNGVSFVNITVLANDQSFYLQFIGSRLRHSSTNKTNRCKTVNMPKFCQIKKCVIGLSLSSSQPRTRGFDSGGLVAMATAQPAFNMASGATTATTGSASDLVGGGSSGGGGSQQGQQQGVSSTATVTVVTSPPNQQQQQAQANSVSITAVTHPSLQQNGSVDGSLDSPSDSSNGGGTSNGSNAQVTAQVVVSSDTASVTAGNSEQNGSASGNQTATATTAIVGSPHYITVTGCKMEL</sequence>
<feature type="compositionally biased region" description="Polar residues" evidence="1">
    <location>
        <begin position="356"/>
        <end position="368"/>
    </location>
</feature>
<reference evidence="2" key="2">
    <citation type="submission" date="2023-05" db="EMBL/GenBank/DDBJ databases">
        <authorList>
            <person name="Fouks B."/>
        </authorList>
    </citation>
    <scope>NUCLEOTIDE SEQUENCE</scope>
    <source>
        <strain evidence="2">Stay&amp;Tobe</strain>
        <tissue evidence="2">Testes</tissue>
    </source>
</reference>
<feature type="non-terminal residue" evidence="2">
    <location>
        <position position="392"/>
    </location>
</feature>
<evidence type="ECO:0000256" key="1">
    <source>
        <dbReference type="SAM" id="MobiDB-lite"/>
    </source>
</evidence>
<comment type="caution">
    <text evidence="2">The sequence shown here is derived from an EMBL/GenBank/DDBJ whole genome shotgun (WGS) entry which is preliminary data.</text>
</comment>
<feature type="compositionally biased region" description="Low complexity" evidence="1">
    <location>
        <begin position="245"/>
        <end position="254"/>
    </location>
</feature>
<gene>
    <name evidence="2" type="ORF">L9F63_015283</name>
</gene>
<proteinExistence type="predicted"/>
<evidence type="ECO:0000313" key="2">
    <source>
        <dbReference type="EMBL" id="KAJ9593186.1"/>
    </source>
</evidence>
<protein>
    <submittedName>
        <fullName evidence="2">Uncharacterized protein</fullName>
    </submittedName>
</protein>
<feature type="compositionally biased region" description="Low complexity" evidence="1">
    <location>
        <begin position="314"/>
        <end position="327"/>
    </location>
</feature>
<feature type="non-terminal residue" evidence="2">
    <location>
        <position position="1"/>
    </location>
</feature>
<feature type="region of interest" description="Disordered" evidence="1">
    <location>
        <begin position="245"/>
        <end position="337"/>
    </location>
</feature>
<reference evidence="2" key="1">
    <citation type="journal article" date="2023" name="IScience">
        <title>Live-bearing cockroach genome reveals convergent evolutionary mechanisms linked to viviparity in insects and beyond.</title>
        <authorList>
            <person name="Fouks B."/>
            <person name="Harrison M.C."/>
            <person name="Mikhailova A.A."/>
            <person name="Marchal E."/>
            <person name="English S."/>
            <person name="Carruthers M."/>
            <person name="Jennings E.C."/>
            <person name="Chiamaka E.L."/>
            <person name="Frigard R.A."/>
            <person name="Pippel M."/>
            <person name="Attardo G.M."/>
            <person name="Benoit J.B."/>
            <person name="Bornberg-Bauer E."/>
            <person name="Tobe S.S."/>
        </authorList>
    </citation>
    <scope>NUCLEOTIDE SEQUENCE</scope>
    <source>
        <strain evidence="2">Stay&amp;Tobe</strain>
    </source>
</reference>
<feature type="compositionally biased region" description="Polar residues" evidence="1">
    <location>
        <begin position="301"/>
        <end position="313"/>
    </location>
</feature>